<dbReference type="InterPro" id="IPR011697">
    <property type="entry name" value="Peptidase_C26"/>
</dbReference>
<name>A0A1B1AJK5_9PROT</name>
<dbReference type="Pfam" id="PF07722">
    <property type="entry name" value="Peptidase_C26"/>
    <property type="match status" value="1"/>
</dbReference>
<dbReference type="PANTHER" id="PTHR43235:SF1">
    <property type="entry name" value="GLUTAMINE AMIDOTRANSFERASE PB2B2.05-RELATED"/>
    <property type="match status" value="1"/>
</dbReference>
<keyword evidence="2" id="KW-1185">Reference proteome</keyword>
<gene>
    <name evidence="1" type="ORF">ATE48_12800</name>
</gene>
<proteinExistence type="predicted"/>
<dbReference type="InterPro" id="IPR044668">
    <property type="entry name" value="PuuD-like"/>
</dbReference>
<dbReference type="GO" id="GO:0016811">
    <property type="term" value="F:hydrolase activity, acting on carbon-nitrogen (but not peptide) bonds, in linear amides"/>
    <property type="evidence" value="ECO:0007669"/>
    <property type="project" value="InterPro"/>
</dbReference>
<dbReference type="PROSITE" id="PS51273">
    <property type="entry name" value="GATASE_TYPE_1"/>
    <property type="match status" value="1"/>
</dbReference>
<dbReference type="SUPFAM" id="SSF52317">
    <property type="entry name" value="Class I glutamine amidotransferase-like"/>
    <property type="match status" value="1"/>
</dbReference>
<accession>A0A1B1AJK5</accession>
<dbReference type="RefSeq" id="WP_066772111.1">
    <property type="nucleotide sequence ID" value="NZ_CP013244.1"/>
</dbReference>
<dbReference type="STRING" id="1759059.ATE48_12800"/>
<dbReference type="Proteomes" id="UP000092498">
    <property type="component" value="Chromosome"/>
</dbReference>
<dbReference type="GO" id="GO:0005829">
    <property type="term" value="C:cytosol"/>
    <property type="evidence" value="ECO:0007669"/>
    <property type="project" value="TreeGrafter"/>
</dbReference>
<sequence length="247" mass="26360">MDVQPRIGVTAGVELRDSAVPPRYAYMSDSQIHRALAEVGAAPIILPHHIDAIDTFLDMVDGVLIAGGGYQFPDPLTLISAEASNELGESAFRTRASFELALARACLNRDMPTLGICGGFQVMNSILGGKLVVNLAAERAAWGAHLAPPANFLAHDLEVRPNTMLGALVKDARIVVNSLHRQGVVETGAEAVAAAVSDDGLIEALEVQRHPFFLGVQWHPEFLLSAADHNLIQGFVAASATQRSRSR</sequence>
<protein>
    <submittedName>
        <fullName evidence="1">Uncharacterized protein</fullName>
    </submittedName>
</protein>
<dbReference type="AlphaFoldDB" id="A0A1B1AJK5"/>
<dbReference type="InterPro" id="IPR029062">
    <property type="entry name" value="Class_I_gatase-like"/>
</dbReference>
<organism evidence="1 2">
    <name type="scientific">Candidatus Viadribacter manganicus</name>
    <dbReference type="NCBI Taxonomy" id="1759059"/>
    <lineage>
        <taxon>Bacteria</taxon>
        <taxon>Pseudomonadati</taxon>
        <taxon>Pseudomonadota</taxon>
        <taxon>Alphaproteobacteria</taxon>
        <taxon>Hyphomonadales</taxon>
        <taxon>Hyphomonadaceae</taxon>
        <taxon>Candidatus Viadribacter</taxon>
    </lineage>
</organism>
<dbReference type="PANTHER" id="PTHR43235">
    <property type="entry name" value="GLUTAMINE AMIDOTRANSFERASE PB2B2.05-RELATED"/>
    <property type="match status" value="1"/>
</dbReference>
<reference evidence="1 2" key="1">
    <citation type="submission" date="2015-11" db="EMBL/GenBank/DDBJ databases">
        <title>Whole-Genome Sequence of Candidatus Oderbacter manganicum from the National Park Lower Oder Valley, Germany.</title>
        <authorList>
            <person name="Braun B."/>
            <person name="Liere K."/>
            <person name="Szewzyk U."/>
        </authorList>
    </citation>
    <scope>NUCLEOTIDE SEQUENCE [LARGE SCALE GENOMIC DNA]</scope>
    <source>
        <strain evidence="1 2">OTSz_A_272</strain>
    </source>
</reference>
<dbReference type="Gene3D" id="3.40.50.880">
    <property type="match status" value="1"/>
</dbReference>
<evidence type="ECO:0000313" key="2">
    <source>
        <dbReference type="Proteomes" id="UP000092498"/>
    </source>
</evidence>
<evidence type="ECO:0000313" key="1">
    <source>
        <dbReference type="EMBL" id="ANP46731.1"/>
    </source>
</evidence>
<dbReference type="EMBL" id="CP013244">
    <property type="protein sequence ID" value="ANP46731.1"/>
    <property type="molecule type" value="Genomic_DNA"/>
</dbReference>
<dbReference type="KEGG" id="cbot:ATE48_12800"/>
<dbReference type="InParanoid" id="A0A1B1AJK5"/>